<keyword evidence="10 11" id="KW-0407">Ion channel</keyword>
<comment type="similarity">
    <text evidence="11">Belongs to the amiloride-sensitive sodium channel (TC 1.A.6) family.</text>
</comment>
<dbReference type="Gene3D" id="2.60.470.10">
    <property type="entry name" value="Acid-sensing ion channels like domains"/>
    <property type="match status" value="1"/>
</dbReference>
<comment type="subcellular location">
    <subcellularLocation>
        <location evidence="1">Membrane</location>
        <topology evidence="1">Multi-pass membrane protein</topology>
    </subcellularLocation>
</comment>
<reference evidence="13" key="1">
    <citation type="journal article" date="2011" name="Genome Biol.">
        <title>The draft genome of the carcinogenic human liver fluke Clonorchis sinensis.</title>
        <authorList>
            <person name="Wang X."/>
            <person name="Chen W."/>
            <person name="Huang Y."/>
            <person name="Sun J."/>
            <person name="Men J."/>
            <person name="Liu H."/>
            <person name="Luo F."/>
            <person name="Guo L."/>
            <person name="Lv X."/>
            <person name="Deng C."/>
            <person name="Zhou C."/>
            <person name="Fan Y."/>
            <person name="Li X."/>
            <person name="Huang L."/>
            <person name="Hu Y."/>
            <person name="Liang C."/>
            <person name="Hu X."/>
            <person name="Xu J."/>
            <person name="Yu X."/>
        </authorList>
    </citation>
    <scope>NUCLEOTIDE SEQUENCE [LARGE SCALE GENOMIC DNA]</scope>
    <source>
        <strain evidence="13">Henan</strain>
    </source>
</reference>
<dbReference type="AlphaFoldDB" id="H2KNG0"/>
<evidence type="ECO:0000256" key="10">
    <source>
        <dbReference type="ARBA" id="ARBA00023303"/>
    </source>
</evidence>
<evidence type="ECO:0000256" key="2">
    <source>
        <dbReference type="ARBA" id="ARBA00022448"/>
    </source>
</evidence>
<proteinExistence type="inferred from homology"/>
<keyword evidence="3 11" id="KW-0894">Sodium channel</keyword>
<evidence type="ECO:0000256" key="6">
    <source>
        <dbReference type="ARBA" id="ARBA00023053"/>
    </source>
</evidence>
<keyword evidence="4 11" id="KW-0812">Transmembrane</keyword>
<evidence type="ECO:0000256" key="5">
    <source>
        <dbReference type="ARBA" id="ARBA00022989"/>
    </source>
</evidence>
<evidence type="ECO:0000313" key="13">
    <source>
        <dbReference type="EMBL" id="GAA36131.2"/>
    </source>
</evidence>
<keyword evidence="7 11" id="KW-0406">Ion transport</keyword>
<dbReference type="Pfam" id="PF00858">
    <property type="entry name" value="ASC"/>
    <property type="match status" value="1"/>
</dbReference>
<dbReference type="GO" id="GO:0005886">
    <property type="term" value="C:plasma membrane"/>
    <property type="evidence" value="ECO:0007669"/>
    <property type="project" value="TreeGrafter"/>
</dbReference>
<accession>H2KNG0</accession>
<dbReference type="PANTHER" id="PTHR11690:SF248">
    <property type="entry name" value="PICKPOCKET 17, ISOFORM A"/>
    <property type="match status" value="1"/>
</dbReference>
<keyword evidence="2 11" id="KW-0813">Transport</keyword>
<evidence type="ECO:0000256" key="1">
    <source>
        <dbReference type="ARBA" id="ARBA00004141"/>
    </source>
</evidence>
<evidence type="ECO:0000256" key="4">
    <source>
        <dbReference type="ARBA" id="ARBA00022692"/>
    </source>
</evidence>
<dbReference type="PRINTS" id="PR01078">
    <property type="entry name" value="AMINACHANNEL"/>
</dbReference>
<feature type="transmembrane region" description="Helical" evidence="12">
    <location>
        <begin position="81"/>
        <end position="102"/>
    </location>
</feature>
<organism evidence="13 14">
    <name type="scientific">Clonorchis sinensis</name>
    <name type="common">Chinese liver fluke</name>
    <dbReference type="NCBI Taxonomy" id="79923"/>
    <lineage>
        <taxon>Eukaryota</taxon>
        <taxon>Metazoa</taxon>
        <taxon>Spiralia</taxon>
        <taxon>Lophotrochozoa</taxon>
        <taxon>Platyhelminthes</taxon>
        <taxon>Trematoda</taxon>
        <taxon>Digenea</taxon>
        <taxon>Opisthorchiida</taxon>
        <taxon>Opisthorchiata</taxon>
        <taxon>Opisthorchiidae</taxon>
        <taxon>Clonorchis</taxon>
    </lineage>
</organism>
<dbReference type="PANTHER" id="PTHR11690">
    <property type="entry name" value="AMILORIDE-SENSITIVE SODIUM CHANNEL-RELATED"/>
    <property type="match status" value="1"/>
</dbReference>
<evidence type="ECO:0000256" key="3">
    <source>
        <dbReference type="ARBA" id="ARBA00022461"/>
    </source>
</evidence>
<evidence type="ECO:0000256" key="8">
    <source>
        <dbReference type="ARBA" id="ARBA00023136"/>
    </source>
</evidence>
<dbReference type="Proteomes" id="UP000008909">
    <property type="component" value="Unassembled WGS sequence"/>
</dbReference>
<sequence>MVLKPAAMESTKEDTNEETNVLPISSEHTGVGVETKPIIQRQCSPKSKELCPSGEAFQLFCKCTSVRGMSKLHTGPQFLRCIWLIFVLSMTCLLISATALLIKDFLCYDVSVRTQLRLDDDSPFPSLTVCHQPPFSYRAYELWNRNDILSPAEYNRYMRKLVLDALQKNDIESASSIWGYDTLSVYYQNLDYDKVIQLGHSPSIFLSCMRSFEHTFTFEDNCTILPGYMLRRFSHHQYMNCYTFEPSDMQKAIETSFFTLVVSMGPRDRDVPPQAAFFPDIFEQARGMRIVVHEPGTMPDLERNGIHVEPGKLNEINYEPHRWNVLSTPRRPCIQPNETHRFRDLETLFNYTHEDCLLVQQQLEIINNCHCIYVMYPRLSLPTKSLPYCGQIWPDYNQTAFVKRLECLAKYLDISVKRKYDGTKCLPRCNYYMYPSTTSITKWRGYPWQLYWLRVQNQASESLLKLKELHPDLNVTAQAEFERWKLYLTYDNLTHIPSHKELTRLGNGSDVYSEMPKWPPEKLDLDGEDFAYIVLRRKSRNTVEENENLVLSLYVLVSRVGGLCSLTIGLTAAFVVELMEFLYLFYVQRNRMKRGNEMRTNLETTITTNNNVLEKKIVTIPLTQLTYSLENTPENDEVCSKSD</sequence>
<evidence type="ECO:0000256" key="7">
    <source>
        <dbReference type="ARBA" id="ARBA00023065"/>
    </source>
</evidence>
<keyword evidence="9 11" id="KW-0739">Sodium transport</keyword>
<keyword evidence="8 12" id="KW-0472">Membrane</keyword>
<gene>
    <name evidence="13" type="ORF">CLF_100069</name>
</gene>
<name>H2KNG0_CLOSI</name>
<keyword evidence="6" id="KW-0915">Sodium</keyword>
<evidence type="ECO:0000256" key="11">
    <source>
        <dbReference type="RuleBase" id="RU000679"/>
    </source>
</evidence>
<evidence type="ECO:0000256" key="12">
    <source>
        <dbReference type="SAM" id="Phobius"/>
    </source>
</evidence>
<dbReference type="GO" id="GO:0015280">
    <property type="term" value="F:ligand-gated sodium channel activity"/>
    <property type="evidence" value="ECO:0007669"/>
    <property type="project" value="TreeGrafter"/>
</dbReference>
<evidence type="ECO:0000256" key="9">
    <source>
        <dbReference type="ARBA" id="ARBA00023201"/>
    </source>
</evidence>
<evidence type="ECO:0000313" key="14">
    <source>
        <dbReference type="Proteomes" id="UP000008909"/>
    </source>
</evidence>
<feature type="transmembrane region" description="Helical" evidence="12">
    <location>
        <begin position="566"/>
        <end position="586"/>
    </location>
</feature>
<reference key="2">
    <citation type="submission" date="2011-10" db="EMBL/GenBank/DDBJ databases">
        <title>The genome and transcriptome sequence of Clonorchis sinensis provide insights into the carcinogenic liver fluke.</title>
        <authorList>
            <person name="Wang X."/>
            <person name="Huang Y."/>
            <person name="Chen W."/>
            <person name="Liu H."/>
            <person name="Guo L."/>
            <person name="Chen Y."/>
            <person name="Luo F."/>
            <person name="Zhou W."/>
            <person name="Sun J."/>
            <person name="Mao Q."/>
            <person name="Liang P."/>
            <person name="Zhou C."/>
            <person name="Tian Y."/>
            <person name="Men J."/>
            <person name="Lv X."/>
            <person name="Huang L."/>
            <person name="Zhou J."/>
            <person name="Hu Y."/>
            <person name="Li R."/>
            <person name="Zhang F."/>
            <person name="Lei H."/>
            <person name="Li X."/>
            <person name="Hu X."/>
            <person name="Liang C."/>
            <person name="Xu J."/>
            <person name="Wu Z."/>
            <person name="Yu X."/>
        </authorList>
    </citation>
    <scope>NUCLEOTIDE SEQUENCE</scope>
    <source>
        <strain>Henan</strain>
    </source>
</reference>
<keyword evidence="14" id="KW-1185">Reference proteome</keyword>
<protein>
    <submittedName>
        <fullName evidence="13">FMRFamide-activated amiloride-sensitive sodium channel</fullName>
    </submittedName>
</protein>
<keyword evidence="5 12" id="KW-1133">Transmembrane helix</keyword>
<dbReference type="InterPro" id="IPR001873">
    <property type="entry name" value="ENaC"/>
</dbReference>
<dbReference type="EMBL" id="DF142829">
    <property type="protein sequence ID" value="GAA36131.2"/>
    <property type="molecule type" value="Genomic_DNA"/>
</dbReference>